<dbReference type="InterPro" id="IPR014710">
    <property type="entry name" value="RmlC-like_jellyroll"/>
</dbReference>
<feature type="domain" description="HTH cro/C1-type" evidence="2">
    <location>
        <begin position="13"/>
        <end position="67"/>
    </location>
</feature>
<dbReference type="InterPro" id="IPR010982">
    <property type="entry name" value="Lambda_DNA-bd_dom_sf"/>
</dbReference>
<dbReference type="GO" id="GO:0003677">
    <property type="term" value="F:DNA binding"/>
    <property type="evidence" value="ECO:0007669"/>
    <property type="project" value="UniProtKB-KW"/>
</dbReference>
<proteinExistence type="predicted"/>
<reference evidence="3 4" key="1">
    <citation type="submission" date="2016-03" db="EMBL/GenBank/DDBJ databases">
        <title>Deep-sea bacteria in the southern Pacific.</title>
        <authorList>
            <person name="Tang K."/>
        </authorList>
    </citation>
    <scope>NUCLEOTIDE SEQUENCE [LARGE SCALE GENOMIC DNA]</scope>
    <source>
        <strain evidence="3 4">JLT2016</strain>
    </source>
</reference>
<sequence length="184" mass="19619">MTETVTTRLAQRLAQLRADRGLTLDQLAEASGVSRAALSRLEKAEVSPTAEVLGRLCRAYGMTMSRLMAMVEDGGPAHVPRTGQPVWSDEGFTRRVVSPGGAALAAEVIECRLEPGKRIAYDGPPVPGQEHHLVLISGGLRVTLDDVVHDIGPGDALRYRLTGTSSFETPATEGATYMLVLVSP</sequence>
<dbReference type="GO" id="GO:0003700">
    <property type="term" value="F:DNA-binding transcription factor activity"/>
    <property type="evidence" value="ECO:0007669"/>
    <property type="project" value="TreeGrafter"/>
</dbReference>
<dbReference type="EMBL" id="CP014796">
    <property type="protein sequence ID" value="APX21400.1"/>
    <property type="molecule type" value="Genomic_DNA"/>
</dbReference>
<dbReference type="CDD" id="cd02209">
    <property type="entry name" value="cupin_XRE_C"/>
    <property type="match status" value="1"/>
</dbReference>
<dbReference type="Gene3D" id="1.10.260.40">
    <property type="entry name" value="lambda repressor-like DNA-binding domains"/>
    <property type="match status" value="1"/>
</dbReference>
<dbReference type="GO" id="GO:0005829">
    <property type="term" value="C:cytosol"/>
    <property type="evidence" value="ECO:0007669"/>
    <property type="project" value="TreeGrafter"/>
</dbReference>
<dbReference type="Pfam" id="PF13560">
    <property type="entry name" value="HTH_31"/>
    <property type="match status" value="1"/>
</dbReference>
<dbReference type="SUPFAM" id="SSF51182">
    <property type="entry name" value="RmlC-like cupins"/>
    <property type="match status" value="1"/>
</dbReference>
<dbReference type="PANTHER" id="PTHR46797:SF10">
    <property type="entry name" value="BLR1115 PROTEIN"/>
    <property type="match status" value="1"/>
</dbReference>
<keyword evidence="1" id="KW-0238">DNA-binding</keyword>
<evidence type="ECO:0000259" key="2">
    <source>
        <dbReference type="PROSITE" id="PS50943"/>
    </source>
</evidence>
<protein>
    <submittedName>
        <fullName evidence="3">Helix-turn-helix domain-containing protein</fullName>
    </submittedName>
</protein>
<dbReference type="InterPro" id="IPR050807">
    <property type="entry name" value="TransReg_Diox_bact_type"/>
</dbReference>
<accession>A0A1U7CZY0</accession>
<dbReference type="KEGG" id="tpro:Ga0080559_TMP604"/>
<dbReference type="RefSeq" id="WP_076622061.1">
    <property type="nucleotide sequence ID" value="NZ_BMEW01000002.1"/>
</dbReference>
<evidence type="ECO:0000313" key="4">
    <source>
        <dbReference type="Proteomes" id="UP000186559"/>
    </source>
</evidence>
<dbReference type="OrthoDB" id="189170at2"/>
<organism evidence="3 4">
    <name type="scientific">Salipiger profundus</name>
    <dbReference type="NCBI Taxonomy" id="1229727"/>
    <lineage>
        <taxon>Bacteria</taxon>
        <taxon>Pseudomonadati</taxon>
        <taxon>Pseudomonadota</taxon>
        <taxon>Alphaproteobacteria</taxon>
        <taxon>Rhodobacterales</taxon>
        <taxon>Roseobacteraceae</taxon>
        <taxon>Salipiger</taxon>
    </lineage>
</organism>
<dbReference type="PROSITE" id="PS50943">
    <property type="entry name" value="HTH_CROC1"/>
    <property type="match status" value="1"/>
</dbReference>
<dbReference type="SUPFAM" id="SSF47413">
    <property type="entry name" value="lambda repressor-like DNA-binding domains"/>
    <property type="match status" value="1"/>
</dbReference>
<gene>
    <name evidence="3" type="ORF">Ga0080559_TMP604</name>
</gene>
<dbReference type="InterPro" id="IPR011051">
    <property type="entry name" value="RmlC_Cupin_sf"/>
</dbReference>
<dbReference type="Gene3D" id="2.60.120.10">
    <property type="entry name" value="Jelly Rolls"/>
    <property type="match status" value="1"/>
</dbReference>
<dbReference type="AlphaFoldDB" id="A0A1U7CZY0"/>
<name>A0A1U7CZY0_9RHOB</name>
<evidence type="ECO:0000313" key="3">
    <source>
        <dbReference type="EMBL" id="APX21400.1"/>
    </source>
</evidence>
<dbReference type="CDD" id="cd00093">
    <property type="entry name" value="HTH_XRE"/>
    <property type="match status" value="1"/>
</dbReference>
<dbReference type="SMART" id="SM00530">
    <property type="entry name" value="HTH_XRE"/>
    <property type="match status" value="1"/>
</dbReference>
<dbReference type="Proteomes" id="UP000186559">
    <property type="component" value="Chromosome"/>
</dbReference>
<evidence type="ECO:0000256" key="1">
    <source>
        <dbReference type="ARBA" id="ARBA00023125"/>
    </source>
</evidence>
<dbReference type="STRING" id="1229727.Ga0080559_TMP604"/>
<dbReference type="InterPro" id="IPR001387">
    <property type="entry name" value="Cro/C1-type_HTH"/>
</dbReference>
<keyword evidence="4" id="KW-1185">Reference proteome</keyword>
<dbReference type="PANTHER" id="PTHR46797">
    <property type="entry name" value="HTH-TYPE TRANSCRIPTIONAL REGULATOR"/>
    <property type="match status" value="1"/>
</dbReference>